<dbReference type="PANTHER" id="PTHR38365">
    <property type="entry name" value="C2 DOMAIN-CONTAINING PROTEIN-RELATED"/>
    <property type="match status" value="1"/>
</dbReference>
<organism evidence="1 2">
    <name type="scientific">Cinchona calisaya</name>
    <dbReference type="NCBI Taxonomy" id="153742"/>
    <lineage>
        <taxon>Eukaryota</taxon>
        <taxon>Viridiplantae</taxon>
        <taxon>Streptophyta</taxon>
        <taxon>Embryophyta</taxon>
        <taxon>Tracheophyta</taxon>
        <taxon>Spermatophyta</taxon>
        <taxon>Magnoliopsida</taxon>
        <taxon>eudicotyledons</taxon>
        <taxon>Gunneridae</taxon>
        <taxon>Pentapetalae</taxon>
        <taxon>asterids</taxon>
        <taxon>lamiids</taxon>
        <taxon>Gentianales</taxon>
        <taxon>Rubiaceae</taxon>
        <taxon>Cinchonoideae</taxon>
        <taxon>Cinchoneae</taxon>
        <taxon>Cinchona</taxon>
    </lineage>
</organism>
<evidence type="ECO:0000313" key="1">
    <source>
        <dbReference type="EMBL" id="KAL3521182.1"/>
    </source>
</evidence>
<dbReference type="Proteomes" id="UP001630127">
    <property type="component" value="Unassembled WGS sequence"/>
</dbReference>
<evidence type="ECO:0000313" key="2">
    <source>
        <dbReference type="Proteomes" id="UP001630127"/>
    </source>
</evidence>
<dbReference type="EMBL" id="JBJUIK010000008">
    <property type="protein sequence ID" value="KAL3521182.1"/>
    <property type="molecule type" value="Genomic_DNA"/>
</dbReference>
<comment type="caution">
    <text evidence="1">The sequence shown here is derived from an EMBL/GenBank/DDBJ whole genome shotgun (WGS) entry which is preliminary data.</text>
</comment>
<dbReference type="AlphaFoldDB" id="A0ABD2ZRW8"/>
<proteinExistence type="predicted"/>
<accession>A0ABD2ZRW8</accession>
<name>A0ABD2ZRW8_9GENT</name>
<protein>
    <submittedName>
        <fullName evidence="1">Uncharacterized protein</fullName>
    </submittedName>
</protein>
<dbReference type="PANTHER" id="PTHR38365:SF1">
    <property type="entry name" value="C2 DOMAIN-CONTAINING PROTEIN"/>
    <property type="match status" value="1"/>
</dbReference>
<sequence length="160" mass="17732">MAHDLITYFVIDLHIKRACNVDQLIGPFVPPTKSDSDSSSTYYQVIVTDSQNLIEYRTQLVKKGSLNSYVHWGCDLRMVFDESPGNGESLFFEVLQFGRKCDPGTSSGVGVKVVGRARIPVPSKEADFGWQKLSLVTLVGSDKKVDAIMDLCIESKVVQL</sequence>
<reference evidence="1 2" key="1">
    <citation type="submission" date="2024-11" db="EMBL/GenBank/DDBJ databases">
        <title>A near-complete genome assembly of Cinchona calisaya.</title>
        <authorList>
            <person name="Lian D.C."/>
            <person name="Zhao X.W."/>
            <person name="Wei L."/>
        </authorList>
    </citation>
    <scope>NUCLEOTIDE SEQUENCE [LARGE SCALE GENOMIC DNA]</scope>
    <source>
        <tissue evidence="1">Nenye</tissue>
    </source>
</reference>
<keyword evidence="2" id="KW-1185">Reference proteome</keyword>
<gene>
    <name evidence="1" type="ORF">ACH5RR_019331</name>
</gene>